<dbReference type="PANTHER" id="PTHR10742">
    <property type="entry name" value="FLAVIN MONOAMINE OXIDASE"/>
    <property type="match status" value="1"/>
</dbReference>
<evidence type="ECO:0000256" key="2">
    <source>
        <dbReference type="ARBA" id="ARBA00005833"/>
    </source>
</evidence>
<keyword evidence="5" id="KW-0073">Auxin biosynthesis</keyword>
<dbReference type="PANTHER" id="PTHR10742:SF342">
    <property type="entry name" value="AMINE OXIDASE"/>
    <property type="match status" value="1"/>
</dbReference>
<dbReference type="GO" id="GO:0009851">
    <property type="term" value="P:auxin biosynthetic process"/>
    <property type="evidence" value="ECO:0007669"/>
    <property type="project" value="UniProtKB-KW"/>
</dbReference>
<dbReference type="Gene3D" id="1.10.405.40">
    <property type="match status" value="1"/>
</dbReference>
<comment type="pathway">
    <text evidence="1">Plant hormone metabolism; auxin biosynthesis.</text>
</comment>
<name>A0A6J4LYN4_9BACT</name>
<dbReference type="SUPFAM" id="SSF51905">
    <property type="entry name" value="FAD/NAD(P)-binding domain"/>
    <property type="match status" value="1"/>
</dbReference>
<dbReference type="EC" id="1.13.12.3" evidence="3"/>
<feature type="region of interest" description="Disordered" evidence="7">
    <location>
        <begin position="1"/>
        <end position="23"/>
    </location>
</feature>
<dbReference type="GO" id="GO:0050361">
    <property type="term" value="F:tryptophan 2-monooxygenase activity"/>
    <property type="evidence" value="ECO:0007669"/>
    <property type="project" value="UniProtKB-EC"/>
</dbReference>
<feature type="domain" description="Amine oxidase" evidence="8">
    <location>
        <begin position="65"/>
        <end position="569"/>
    </location>
</feature>
<dbReference type="SUPFAM" id="SSF54373">
    <property type="entry name" value="FAD-linked reductases, C-terminal domain"/>
    <property type="match status" value="1"/>
</dbReference>
<evidence type="ECO:0000256" key="1">
    <source>
        <dbReference type="ARBA" id="ARBA00004814"/>
    </source>
</evidence>
<organism evidence="9">
    <name type="scientific">uncultured Gemmatimonadota bacterium</name>
    <dbReference type="NCBI Taxonomy" id="203437"/>
    <lineage>
        <taxon>Bacteria</taxon>
        <taxon>Pseudomonadati</taxon>
        <taxon>Gemmatimonadota</taxon>
        <taxon>environmental samples</taxon>
    </lineage>
</organism>
<evidence type="ECO:0000259" key="8">
    <source>
        <dbReference type="Pfam" id="PF01593"/>
    </source>
</evidence>
<evidence type="ECO:0000313" key="9">
    <source>
        <dbReference type="EMBL" id="CAA9344293.1"/>
    </source>
</evidence>
<dbReference type="Gene3D" id="3.90.660.10">
    <property type="match status" value="1"/>
</dbReference>
<dbReference type="PRINTS" id="PR00419">
    <property type="entry name" value="ADXRDTASE"/>
</dbReference>
<dbReference type="GO" id="GO:0009063">
    <property type="term" value="P:amino acid catabolic process"/>
    <property type="evidence" value="ECO:0007669"/>
    <property type="project" value="TreeGrafter"/>
</dbReference>
<evidence type="ECO:0000256" key="4">
    <source>
        <dbReference type="ARBA" id="ARBA00017871"/>
    </source>
</evidence>
<proteinExistence type="inferred from homology"/>
<evidence type="ECO:0000256" key="3">
    <source>
        <dbReference type="ARBA" id="ARBA00012535"/>
    </source>
</evidence>
<dbReference type="AlphaFoldDB" id="A0A6J4LYN4"/>
<dbReference type="InterPro" id="IPR050281">
    <property type="entry name" value="Flavin_monoamine_oxidase"/>
</dbReference>
<evidence type="ECO:0000256" key="5">
    <source>
        <dbReference type="ARBA" id="ARBA00023070"/>
    </source>
</evidence>
<dbReference type="Gene3D" id="3.50.50.60">
    <property type="entry name" value="FAD/NAD(P)-binding domain"/>
    <property type="match status" value="1"/>
</dbReference>
<dbReference type="EMBL" id="CADCTW010000153">
    <property type="protein sequence ID" value="CAA9344293.1"/>
    <property type="molecule type" value="Genomic_DNA"/>
</dbReference>
<evidence type="ECO:0000256" key="7">
    <source>
        <dbReference type="SAM" id="MobiDB-lite"/>
    </source>
</evidence>
<protein>
    <recommendedName>
        <fullName evidence="4">Tryptophan 2-monooxygenase</fullName>
        <ecNumber evidence="3">1.13.12.3</ecNumber>
    </recommendedName>
</protein>
<dbReference type="InterPro" id="IPR036188">
    <property type="entry name" value="FAD/NAD-bd_sf"/>
</dbReference>
<dbReference type="InterPro" id="IPR002937">
    <property type="entry name" value="Amino_oxidase"/>
</dbReference>
<evidence type="ECO:0000256" key="6">
    <source>
        <dbReference type="ARBA" id="ARBA00047321"/>
    </source>
</evidence>
<accession>A0A6J4LYN4</accession>
<comment type="similarity">
    <text evidence="2">Belongs to the tryptophan 2-monooxygenase family.</text>
</comment>
<dbReference type="Pfam" id="PF01593">
    <property type="entry name" value="Amino_oxidase"/>
    <property type="match status" value="1"/>
</dbReference>
<reference evidence="9" key="1">
    <citation type="submission" date="2020-02" db="EMBL/GenBank/DDBJ databases">
        <authorList>
            <person name="Meier V. D."/>
        </authorList>
    </citation>
    <scope>NUCLEOTIDE SEQUENCE</scope>
    <source>
        <strain evidence="9">AVDCRST_MAG68</strain>
    </source>
</reference>
<dbReference type="GO" id="GO:0001716">
    <property type="term" value="F:L-amino-acid oxidase activity"/>
    <property type="evidence" value="ECO:0007669"/>
    <property type="project" value="TreeGrafter"/>
</dbReference>
<gene>
    <name evidence="9" type="ORF">AVDCRST_MAG68-3250</name>
</gene>
<sequence>MPVIPNLRRTTDSAAPTPPPTPVTYVDTPAMDYVAWLRGAGSAIAHFPTTDPSQQKVAVIGSGGAGLAAAYELLRCGFDVTLFEATGRVGGRLFTSPSSTRDNNVFEMGAMRFTPSEQVLHYYGEVFNDSGAASIIFDKGPFPDPGVNNTYIAFQGKTYYWVTGEKNTLPPSFYVCKDGWDAFMKDGFRSADGTIHLAAPDRITTWLTDPRTNHDAIVEAWAGYIDAFVNSSLYEAVLRIFTDPKAPNGKQWNETDLEFFGALGTGFGGFGPLFPIGFLDIMRFVINAVDSDQHELVTGVQSLVNGFMRQRIAQPNGAVTSVSAHVVLNSPVTGITVRQPGYTLSLPGGPSGLFDRVIVATSHRSMEITMGLGVSQEGLPLGEPVADAVRRLHMENSSKAFVETSSFWERQDPATGSTFPRNVVGDTLLRNFYTLTYPQAPRNTGALLFSYTWADDSVKQQTIRDPQQRIRLLLGDLANVSPELAAVVEQSIRMNTAQVIDWQNEEFFFGAFKLNQPGQDAYVQSLFYDFLKAGTSEDTGLYLAGDSIGFLGGWVENALQTGVNAAAAVAVSLGGVLNASSLSPFTQLKPNTYTYTKSSAASSVPMRVRVPSIASDAPVPAGD</sequence>
<comment type="catalytic activity">
    <reaction evidence="6">
        <text>L-tryptophan + O2 = indole-3-acetamide + CO2 + H2O</text>
        <dbReference type="Rhea" id="RHEA:16165"/>
        <dbReference type="ChEBI" id="CHEBI:15377"/>
        <dbReference type="ChEBI" id="CHEBI:15379"/>
        <dbReference type="ChEBI" id="CHEBI:16031"/>
        <dbReference type="ChEBI" id="CHEBI:16526"/>
        <dbReference type="ChEBI" id="CHEBI:57912"/>
        <dbReference type="EC" id="1.13.12.3"/>
    </reaction>
</comment>